<organism evidence="1">
    <name type="scientific">Moorella thermoacetica Y72</name>
    <dbReference type="NCBI Taxonomy" id="1325331"/>
    <lineage>
        <taxon>Bacteria</taxon>
        <taxon>Bacillati</taxon>
        <taxon>Bacillota</taxon>
        <taxon>Clostridia</taxon>
        <taxon>Neomoorellales</taxon>
        <taxon>Neomoorellaceae</taxon>
        <taxon>Neomoorella</taxon>
    </lineage>
</organism>
<dbReference type="AlphaFoldDB" id="A0A0S6U8M2"/>
<gene>
    <name evidence="1" type="ORF">MTY_0790</name>
</gene>
<reference evidence="1" key="1">
    <citation type="journal article" date="2014" name="Gene">
        <title>Genome-guided analysis of transformation efficiency and carbon dioxide assimilation by Moorella thermoacetica Y72.</title>
        <authorList>
            <person name="Tsukahara K."/>
            <person name="Kita A."/>
            <person name="Nakashimada Y."/>
            <person name="Hoshino T."/>
            <person name="Murakami K."/>
        </authorList>
    </citation>
    <scope>NUCLEOTIDE SEQUENCE [LARGE SCALE GENOMIC DNA]</scope>
    <source>
        <strain evidence="1">Y72</strain>
    </source>
</reference>
<accession>A0A0S6U8M2</accession>
<dbReference type="EMBL" id="DF238840">
    <property type="protein sequence ID" value="GAF25457.1"/>
    <property type="molecule type" value="Genomic_DNA"/>
</dbReference>
<evidence type="ECO:0000313" key="1">
    <source>
        <dbReference type="EMBL" id="GAF25457.1"/>
    </source>
</evidence>
<protein>
    <submittedName>
        <fullName evidence="1">Uncharacterized protein</fullName>
    </submittedName>
</protein>
<name>A0A0S6U8M2_NEOTH</name>
<dbReference type="Proteomes" id="UP000063718">
    <property type="component" value="Unassembled WGS sequence"/>
</dbReference>
<sequence length="56" mass="6505">MRLPAQQESPCYNHGQSYNKIIDAYITPTLKHLCSFIDKDSKTHCHRIFIIPLFAV</sequence>
<proteinExistence type="predicted"/>